<dbReference type="PATRIC" id="fig|1286094.4.peg.1152"/>
<dbReference type="Pfam" id="PF00005">
    <property type="entry name" value="ABC_tran"/>
    <property type="match status" value="1"/>
</dbReference>
<evidence type="ECO:0000313" key="7">
    <source>
        <dbReference type="EMBL" id="EPH45764.1"/>
    </source>
</evidence>
<dbReference type="InterPro" id="IPR027417">
    <property type="entry name" value="P-loop_NTPase"/>
</dbReference>
<dbReference type="PROSITE" id="PS00211">
    <property type="entry name" value="ABC_TRANSPORTER_1"/>
    <property type="match status" value="1"/>
</dbReference>
<keyword evidence="4 7" id="KW-0067">ATP-binding</keyword>
<comment type="caution">
    <text evidence="7">The sequence shown here is derived from an EMBL/GenBank/DDBJ whole genome shotgun (WGS) entry which is preliminary data.</text>
</comment>
<dbReference type="InterPro" id="IPR017871">
    <property type="entry name" value="ABC_transporter-like_CS"/>
</dbReference>
<dbReference type="EMBL" id="AOPZ01000044">
    <property type="protein sequence ID" value="EPH45764.1"/>
    <property type="molecule type" value="Genomic_DNA"/>
</dbReference>
<dbReference type="InterPro" id="IPR003593">
    <property type="entry name" value="AAA+_ATPase"/>
</dbReference>
<protein>
    <submittedName>
        <fullName evidence="7">Putative Nod factor export ATP-binding protein I</fullName>
    </submittedName>
</protein>
<gene>
    <name evidence="7" type="ORF">STRAU_1170</name>
</gene>
<dbReference type="PANTHER" id="PTHR42711">
    <property type="entry name" value="ABC TRANSPORTER ATP-BINDING PROTEIN"/>
    <property type="match status" value="1"/>
</dbReference>
<dbReference type="GO" id="GO:0005886">
    <property type="term" value="C:plasma membrane"/>
    <property type="evidence" value="ECO:0007669"/>
    <property type="project" value="UniProtKB-SubCell"/>
</dbReference>
<evidence type="ECO:0000313" key="8">
    <source>
        <dbReference type="Proteomes" id="UP000014629"/>
    </source>
</evidence>
<reference evidence="7 8" key="1">
    <citation type="submission" date="2013-02" db="EMBL/GenBank/DDBJ databases">
        <title>Draft Genome Sequence of Streptomyces aurantiacus, Which Produces Setomimycin.</title>
        <authorList>
            <person name="Gruening B.A."/>
            <person name="Praeg A."/>
            <person name="Erxleben A."/>
            <person name="Guenther S."/>
            <person name="Mueller M."/>
        </authorList>
    </citation>
    <scope>NUCLEOTIDE SEQUENCE [LARGE SCALE GENOMIC DNA]</scope>
    <source>
        <strain evidence="7 8">JA 4570</strain>
    </source>
</reference>
<organism evidence="7 8">
    <name type="scientific">Streptomyces aurantiacus JA 4570</name>
    <dbReference type="NCBI Taxonomy" id="1286094"/>
    <lineage>
        <taxon>Bacteria</taxon>
        <taxon>Bacillati</taxon>
        <taxon>Actinomycetota</taxon>
        <taxon>Actinomycetes</taxon>
        <taxon>Kitasatosporales</taxon>
        <taxon>Streptomycetaceae</taxon>
        <taxon>Streptomyces</taxon>
        <taxon>Streptomyces aurantiacus group</taxon>
    </lineage>
</organism>
<sequence>MVKRYGGTPVVNGLDLDIAHGEVFALLGPNGAGKTTTVEILEGYRDRDSGTVSVLGEDPGKAGRSWRSRIGIVSQTASDAAELTVREVVGHFATTYPRHRDPDAVIDGVGLGEHATKRVGRLSGGQRRRVDVALGIIGDPDLLFLDEPTTGFDPEARVQFWQLIRQLSMEGTTIVLTTHYLDEVEALANRVAVIARGQMKVVGDPATLGDRADAGAVVSWRENGRLMEMETASPDQFVAELVRRNSGNVPGLSVQRPSLEDVYLQLIGEDNSASAYRRESA</sequence>
<comment type="subcellular location">
    <subcellularLocation>
        <location evidence="1">Cell membrane</location>
        <topology evidence="1">Peripheral membrane protein</topology>
    </subcellularLocation>
</comment>
<name>S3ZSL3_9ACTN</name>
<dbReference type="GO" id="GO:0005524">
    <property type="term" value="F:ATP binding"/>
    <property type="evidence" value="ECO:0007669"/>
    <property type="project" value="UniProtKB-KW"/>
</dbReference>
<dbReference type="InterPro" id="IPR003439">
    <property type="entry name" value="ABC_transporter-like_ATP-bd"/>
</dbReference>
<keyword evidence="2" id="KW-0813">Transport</keyword>
<dbReference type="SUPFAM" id="SSF52540">
    <property type="entry name" value="P-loop containing nucleoside triphosphate hydrolases"/>
    <property type="match status" value="1"/>
</dbReference>
<keyword evidence="3" id="KW-0547">Nucleotide-binding</keyword>
<keyword evidence="5" id="KW-0046">Antibiotic resistance</keyword>
<keyword evidence="8" id="KW-1185">Reference proteome</keyword>
<dbReference type="GO" id="GO:0046677">
    <property type="term" value="P:response to antibiotic"/>
    <property type="evidence" value="ECO:0007669"/>
    <property type="project" value="UniProtKB-KW"/>
</dbReference>
<proteinExistence type="predicted"/>
<evidence type="ECO:0000256" key="1">
    <source>
        <dbReference type="ARBA" id="ARBA00004202"/>
    </source>
</evidence>
<dbReference type="Gene3D" id="3.40.50.300">
    <property type="entry name" value="P-loop containing nucleotide triphosphate hydrolases"/>
    <property type="match status" value="1"/>
</dbReference>
<feature type="domain" description="ABC transporter" evidence="6">
    <location>
        <begin position="2"/>
        <end position="221"/>
    </location>
</feature>
<dbReference type="SMART" id="SM00382">
    <property type="entry name" value="AAA"/>
    <property type="match status" value="1"/>
</dbReference>
<evidence type="ECO:0000256" key="2">
    <source>
        <dbReference type="ARBA" id="ARBA00022448"/>
    </source>
</evidence>
<dbReference type="PROSITE" id="PS50893">
    <property type="entry name" value="ABC_TRANSPORTER_2"/>
    <property type="match status" value="1"/>
</dbReference>
<evidence type="ECO:0000259" key="6">
    <source>
        <dbReference type="PROSITE" id="PS50893"/>
    </source>
</evidence>
<accession>S3ZSL3</accession>
<evidence type="ECO:0000256" key="3">
    <source>
        <dbReference type="ARBA" id="ARBA00022741"/>
    </source>
</evidence>
<dbReference type="PANTHER" id="PTHR42711:SF17">
    <property type="entry name" value="ABC TRANSPORTER ATP-BINDING PROTEIN"/>
    <property type="match status" value="1"/>
</dbReference>
<dbReference type="InterPro" id="IPR050763">
    <property type="entry name" value="ABC_transporter_ATP-binding"/>
</dbReference>
<dbReference type="CDD" id="cd03230">
    <property type="entry name" value="ABC_DR_subfamily_A"/>
    <property type="match status" value="1"/>
</dbReference>
<dbReference type="Proteomes" id="UP000014629">
    <property type="component" value="Unassembled WGS sequence"/>
</dbReference>
<evidence type="ECO:0000256" key="5">
    <source>
        <dbReference type="ARBA" id="ARBA00023251"/>
    </source>
</evidence>
<dbReference type="GO" id="GO:0016887">
    <property type="term" value="F:ATP hydrolysis activity"/>
    <property type="evidence" value="ECO:0007669"/>
    <property type="project" value="InterPro"/>
</dbReference>
<dbReference type="AlphaFoldDB" id="S3ZSL3"/>
<evidence type="ECO:0000256" key="4">
    <source>
        <dbReference type="ARBA" id="ARBA00022840"/>
    </source>
</evidence>